<accession>A0AAW3IXT8</accession>
<reference evidence="8 9" key="1">
    <citation type="submission" date="2015-07" db="EMBL/GenBank/DDBJ databases">
        <title>Foodborne Vibrio parahaemolyticus Isolates.</title>
        <authorList>
            <person name="Ronholm J."/>
            <person name="Petronella N."/>
            <person name="Kenwell R."/>
            <person name="Banerjee S."/>
        </authorList>
    </citation>
    <scope>NUCLEOTIDE SEQUENCE [LARGE SCALE GENOMIC DNA]</scope>
    <source>
        <strain evidence="8 9">HS-06-05</strain>
    </source>
</reference>
<dbReference type="InterPro" id="IPR011010">
    <property type="entry name" value="DNA_brk_join_enz"/>
</dbReference>
<keyword evidence="2" id="KW-0229">DNA integration</keyword>
<feature type="domain" description="Core-binding (CB)" evidence="7">
    <location>
        <begin position="140"/>
        <end position="224"/>
    </location>
</feature>
<dbReference type="PANTHER" id="PTHR30349:SF41">
    <property type="entry name" value="INTEGRASE_RECOMBINASE PROTEIN MJ0367-RELATED"/>
    <property type="match status" value="1"/>
</dbReference>
<protein>
    <submittedName>
        <fullName evidence="8">Integrase</fullName>
    </submittedName>
</protein>
<gene>
    <name evidence="8" type="ORF">ACX05_05800</name>
</gene>
<dbReference type="PROSITE" id="PS51900">
    <property type="entry name" value="CB"/>
    <property type="match status" value="1"/>
</dbReference>
<dbReference type="Proteomes" id="UP000037697">
    <property type="component" value="Unassembled WGS sequence"/>
</dbReference>
<dbReference type="GO" id="GO:0015074">
    <property type="term" value="P:DNA integration"/>
    <property type="evidence" value="ECO:0007669"/>
    <property type="project" value="UniProtKB-KW"/>
</dbReference>
<dbReference type="RefSeq" id="WP_053811779.1">
    <property type="nucleotide sequence ID" value="NZ_LIRS01000035.1"/>
</dbReference>
<feature type="domain" description="Tyr recombinase" evidence="6">
    <location>
        <begin position="249"/>
        <end position="442"/>
    </location>
</feature>
<evidence type="ECO:0000256" key="5">
    <source>
        <dbReference type="PROSITE-ProRule" id="PRU01248"/>
    </source>
</evidence>
<evidence type="ECO:0000256" key="3">
    <source>
        <dbReference type="ARBA" id="ARBA00023125"/>
    </source>
</evidence>
<organism evidence="8 9">
    <name type="scientific">Vibrio parahaemolyticus</name>
    <dbReference type="NCBI Taxonomy" id="670"/>
    <lineage>
        <taxon>Bacteria</taxon>
        <taxon>Pseudomonadati</taxon>
        <taxon>Pseudomonadota</taxon>
        <taxon>Gammaproteobacteria</taxon>
        <taxon>Vibrionales</taxon>
        <taxon>Vibrionaceae</taxon>
        <taxon>Vibrio</taxon>
    </lineage>
</organism>
<dbReference type="InterPro" id="IPR013762">
    <property type="entry name" value="Integrase-like_cat_sf"/>
</dbReference>
<evidence type="ECO:0000256" key="1">
    <source>
        <dbReference type="ARBA" id="ARBA00008857"/>
    </source>
</evidence>
<dbReference type="PROSITE" id="PS51898">
    <property type="entry name" value="TYR_RECOMBINASE"/>
    <property type="match status" value="1"/>
</dbReference>
<keyword evidence="4" id="KW-0233">DNA recombination</keyword>
<evidence type="ECO:0000256" key="4">
    <source>
        <dbReference type="ARBA" id="ARBA00023172"/>
    </source>
</evidence>
<dbReference type="EMBL" id="LIRS01000035">
    <property type="protein sequence ID" value="KOY40222.1"/>
    <property type="molecule type" value="Genomic_DNA"/>
</dbReference>
<dbReference type="InterPro" id="IPR044068">
    <property type="entry name" value="CB"/>
</dbReference>
<dbReference type="GO" id="GO:0003677">
    <property type="term" value="F:DNA binding"/>
    <property type="evidence" value="ECO:0007669"/>
    <property type="project" value="UniProtKB-UniRule"/>
</dbReference>
<dbReference type="SUPFAM" id="SSF56349">
    <property type="entry name" value="DNA breaking-rejoining enzymes"/>
    <property type="match status" value="1"/>
</dbReference>
<dbReference type="Gene3D" id="1.10.443.10">
    <property type="entry name" value="Intergrase catalytic core"/>
    <property type="match status" value="1"/>
</dbReference>
<comment type="similarity">
    <text evidence="1">Belongs to the 'phage' integrase family.</text>
</comment>
<evidence type="ECO:0000313" key="8">
    <source>
        <dbReference type="EMBL" id="KOY40222.1"/>
    </source>
</evidence>
<dbReference type="PANTHER" id="PTHR30349">
    <property type="entry name" value="PHAGE INTEGRASE-RELATED"/>
    <property type="match status" value="1"/>
</dbReference>
<dbReference type="GO" id="GO:0006310">
    <property type="term" value="P:DNA recombination"/>
    <property type="evidence" value="ECO:0007669"/>
    <property type="project" value="UniProtKB-KW"/>
</dbReference>
<evidence type="ECO:0000259" key="7">
    <source>
        <dbReference type="PROSITE" id="PS51900"/>
    </source>
</evidence>
<evidence type="ECO:0000256" key="2">
    <source>
        <dbReference type="ARBA" id="ARBA00022908"/>
    </source>
</evidence>
<sequence length="450" mass="52178">MYLQKAPNGVYQTRICIPKPLRALGYPFDIKVSLLTKERSDAIERNFKAASCIKGALSLIDHNQPPLFSAFKATLDKRIEALRFSFKSTAGQSYSKIFEAPPELMEHFQSDIYTDLPSEVDLTNLEETDPEIKSVPTKVIPFSKLLERFLESKKKRNVRQLTVHQLNQRISHCINFLETQNVNRNTVCISDLEDYIDLLYSESRSSKTNKDYFSAVIQFFKWLKSKKYILENPTEDLNPKFKNQKHVSEQRDRWTDEELSQLIQSHEFVQASLDFQWISKLQLFHGLRTGEACQLYIQDIVLTTKIPHLKITDQSKDQHLKNEHAVRSVPLHPAIHEDFVLFYKSRLHKGNVPLFNYSPLGKDKDWTKTYRTQFGKLQTKLGMPAGKRPTAYGLRHTFIDELKEQDVAEHSVAEVVGHTNPNMTFGRYGKKHKLEKLLEIVSTFQMDLEG</sequence>
<evidence type="ECO:0000313" key="9">
    <source>
        <dbReference type="Proteomes" id="UP000037697"/>
    </source>
</evidence>
<dbReference type="InterPro" id="IPR002104">
    <property type="entry name" value="Integrase_catalytic"/>
</dbReference>
<dbReference type="AlphaFoldDB" id="A0AAW3IXT8"/>
<dbReference type="Pfam" id="PF00589">
    <property type="entry name" value="Phage_integrase"/>
    <property type="match status" value="1"/>
</dbReference>
<name>A0AAW3IXT8_VIBPH</name>
<comment type="caution">
    <text evidence="8">The sequence shown here is derived from an EMBL/GenBank/DDBJ whole genome shotgun (WGS) entry which is preliminary data.</text>
</comment>
<dbReference type="Pfam" id="PF02899">
    <property type="entry name" value="Phage_int_SAM_1"/>
    <property type="match status" value="1"/>
</dbReference>
<dbReference type="Gene3D" id="1.10.150.130">
    <property type="match status" value="1"/>
</dbReference>
<dbReference type="InterPro" id="IPR050090">
    <property type="entry name" value="Tyrosine_recombinase_XerCD"/>
</dbReference>
<dbReference type="InterPro" id="IPR010998">
    <property type="entry name" value="Integrase_recombinase_N"/>
</dbReference>
<proteinExistence type="inferred from homology"/>
<dbReference type="InterPro" id="IPR004107">
    <property type="entry name" value="Integrase_SAM-like_N"/>
</dbReference>
<evidence type="ECO:0000259" key="6">
    <source>
        <dbReference type="PROSITE" id="PS51898"/>
    </source>
</evidence>
<keyword evidence="3 5" id="KW-0238">DNA-binding</keyword>